<dbReference type="Proteomes" id="UP001209074">
    <property type="component" value="Unassembled WGS sequence"/>
</dbReference>
<dbReference type="Pfam" id="PF02195">
    <property type="entry name" value="ParB_N"/>
    <property type="match status" value="1"/>
</dbReference>
<evidence type="ECO:0000313" key="5">
    <source>
        <dbReference type="EMBL" id="MQN11094.1"/>
    </source>
</evidence>
<comment type="caution">
    <text evidence="5">The sequence shown here is derived from an EMBL/GenBank/DDBJ whole genome shotgun (WGS) entry which is preliminary data.</text>
</comment>
<evidence type="ECO:0000313" key="4">
    <source>
        <dbReference type="EMBL" id="MCW4130118.1"/>
    </source>
</evidence>
<dbReference type="EMBL" id="JAPDVG010000001">
    <property type="protein sequence ID" value="MCW4130118.1"/>
    <property type="molecule type" value="Genomic_DNA"/>
</dbReference>
<dbReference type="GO" id="GO:0007059">
    <property type="term" value="P:chromosome segregation"/>
    <property type="evidence" value="ECO:0007669"/>
    <property type="project" value="TreeGrafter"/>
</dbReference>
<dbReference type="AlphaFoldDB" id="A0A5P0V9Q8"/>
<accession>A0A5P0V9Q8</accession>
<dbReference type="Proteomes" id="UP001209417">
    <property type="component" value="Unassembled WGS sequence"/>
</dbReference>
<evidence type="ECO:0000313" key="6">
    <source>
        <dbReference type="Proteomes" id="UP000406735"/>
    </source>
</evidence>
<evidence type="ECO:0000256" key="1">
    <source>
        <dbReference type="SAM" id="MobiDB-lite"/>
    </source>
</evidence>
<dbReference type="InterPro" id="IPR003115">
    <property type="entry name" value="ParB_N"/>
</dbReference>
<evidence type="ECO:0000313" key="3">
    <source>
        <dbReference type="EMBL" id="MCW4092413.1"/>
    </source>
</evidence>
<evidence type="ECO:0000259" key="2">
    <source>
        <dbReference type="SMART" id="SM00470"/>
    </source>
</evidence>
<dbReference type="InterPro" id="IPR050336">
    <property type="entry name" value="Chromosome_partition/occlusion"/>
</dbReference>
<gene>
    <name evidence="5" type="ORF">F7D97_14460</name>
    <name evidence="3" type="ORF">ONT05_02390</name>
    <name evidence="4" type="ORF">ONT19_00610</name>
</gene>
<feature type="domain" description="ParB-like N-terminal" evidence="2">
    <location>
        <begin position="11"/>
        <end position="95"/>
    </location>
</feature>
<protein>
    <submittedName>
        <fullName evidence="3">ParB N-terminal domain-containing protein</fullName>
    </submittedName>
</protein>
<dbReference type="SUPFAM" id="SSF110849">
    <property type="entry name" value="ParB/Sulfiredoxin"/>
    <property type="match status" value="1"/>
</dbReference>
<dbReference type="RefSeq" id="WP_153079942.1">
    <property type="nucleotide sequence ID" value="NZ_JANDWJ010000013.1"/>
</dbReference>
<sequence>MEEIKINDKVIELPIDSIVPHDGSHKTDETAVQAIMQSIKDFGITQPISVDKNNVIVTGNGVYKAAKALGMDKVPCIRVDYLTDEQIKQYRIADDKTSEFATWNEKKLRKELSYLGDPNSIQFAFDESIAGMLGLNAKPKEQKPAAAPSKAETNHTAKKVVTEAQKDQKFKEEMKGVEENIQVKPSEYYEYNCSACGKLVKVKKP</sequence>
<reference evidence="3" key="2">
    <citation type="submission" date="2022-11" db="EMBL/GenBank/DDBJ databases">
        <title>Genomic repertoires linked with pathogenic potency of arthritogenic Prevotella copri isolated from the gut of rheumatoid arthritis patients.</title>
        <authorList>
            <person name="Nii T."/>
            <person name="Maeda Y."/>
            <person name="Motooka D."/>
            <person name="Naito M."/>
            <person name="Matsumoto Y."/>
            <person name="Ogawa T."/>
            <person name="Oguro-Igashira E."/>
            <person name="Kishikawa T."/>
            <person name="Yamashita M."/>
            <person name="Koizumi S."/>
            <person name="Kurakawa T."/>
            <person name="Okumura R."/>
            <person name="Kayama H."/>
            <person name="Murakami M."/>
            <person name="Sakaguchi T."/>
            <person name="Das B."/>
            <person name="Nakamura S."/>
            <person name="Okada Y."/>
            <person name="Kumanogoh A."/>
            <person name="Takeda K."/>
        </authorList>
    </citation>
    <scope>NUCLEOTIDE SEQUENCE</scope>
    <source>
        <strain evidence="4">H019-1</strain>
        <strain evidence="3">N016-13</strain>
    </source>
</reference>
<dbReference type="PANTHER" id="PTHR33375:SF1">
    <property type="entry name" value="CHROMOSOME-PARTITIONING PROTEIN PARB-RELATED"/>
    <property type="match status" value="1"/>
</dbReference>
<dbReference type="GO" id="GO:0005694">
    <property type="term" value="C:chromosome"/>
    <property type="evidence" value="ECO:0007669"/>
    <property type="project" value="TreeGrafter"/>
</dbReference>
<reference evidence="5 6" key="1">
    <citation type="submission" date="2019-09" db="EMBL/GenBank/DDBJ databases">
        <title>Distinct polysaccharide growth profiles of human intestinal Prevotella copri isolates.</title>
        <authorList>
            <person name="Fehlner-Peach H."/>
            <person name="Magnabosco C."/>
            <person name="Raghavan V."/>
            <person name="Scher J.U."/>
            <person name="Tett A."/>
            <person name="Cox L.M."/>
            <person name="Gottsegen C."/>
            <person name="Watters A."/>
            <person name="Wiltshire- Gordon J.D."/>
            <person name="Segata N."/>
            <person name="Bonneau R."/>
            <person name="Littman D.R."/>
        </authorList>
    </citation>
    <scope>NUCLEOTIDE SEQUENCE [LARGE SCALE GENOMIC DNA]</scope>
    <source>
        <strain evidence="5">IK21513</strain>
        <strain evidence="6">iK21513</strain>
    </source>
</reference>
<feature type="region of interest" description="Disordered" evidence="1">
    <location>
        <begin position="139"/>
        <end position="158"/>
    </location>
</feature>
<dbReference type="Proteomes" id="UP000406735">
    <property type="component" value="Unassembled WGS sequence"/>
</dbReference>
<organism evidence="5 6">
    <name type="scientific">Segatella copri</name>
    <dbReference type="NCBI Taxonomy" id="165179"/>
    <lineage>
        <taxon>Bacteria</taxon>
        <taxon>Pseudomonadati</taxon>
        <taxon>Bacteroidota</taxon>
        <taxon>Bacteroidia</taxon>
        <taxon>Bacteroidales</taxon>
        <taxon>Prevotellaceae</taxon>
        <taxon>Segatella</taxon>
    </lineage>
</organism>
<dbReference type="InterPro" id="IPR036086">
    <property type="entry name" value="ParB/Sulfiredoxin_sf"/>
</dbReference>
<dbReference type="EMBL" id="VZCY01000118">
    <property type="protein sequence ID" value="MQN11094.1"/>
    <property type="molecule type" value="Genomic_DNA"/>
</dbReference>
<dbReference type="PANTHER" id="PTHR33375">
    <property type="entry name" value="CHROMOSOME-PARTITIONING PROTEIN PARB-RELATED"/>
    <property type="match status" value="1"/>
</dbReference>
<name>A0A5P0V9Q8_9BACT</name>
<dbReference type="Gene3D" id="3.90.1530.10">
    <property type="entry name" value="Conserved hypothetical protein from pyrococcus furiosus pfu- 392566-001, ParB domain"/>
    <property type="match status" value="1"/>
</dbReference>
<proteinExistence type="predicted"/>
<dbReference type="SMART" id="SM00470">
    <property type="entry name" value="ParB"/>
    <property type="match status" value="1"/>
</dbReference>
<dbReference type="EMBL" id="JAPDUS010000003">
    <property type="protein sequence ID" value="MCW4092413.1"/>
    <property type="molecule type" value="Genomic_DNA"/>
</dbReference>